<organism evidence="2 3">
    <name type="scientific">Xanthomonas fragariae</name>
    <dbReference type="NCBI Taxonomy" id="48664"/>
    <lineage>
        <taxon>Bacteria</taxon>
        <taxon>Pseudomonadati</taxon>
        <taxon>Pseudomonadota</taxon>
        <taxon>Gammaproteobacteria</taxon>
        <taxon>Lysobacterales</taxon>
        <taxon>Lysobacteraceae</taxon>
        <taxon>Xanthomonas</taxon>
    </lineage>
</organism>
<dbReference type="EMBL" id="LT853882">
    <property type="protein sequence ID" value="SMQ99501.1"/>
    <property type="molecule type" value="Genomic_DNA"/>
</dbReference>
<keyword evidence="3" id="KW-1185">Reference proteome</keyword>
<dbReference type="InterPro" id="IPR046519">
    <property type="entry name" value="X-Tfes_XVIPCD"/>
</dbReference>
<dbReference type="Pfam" id="PF20410">
    <property type="entry name" value="X-Tfes_XVIPCD"/>
    <property type="match status" value="1"/>
</dbReference>
<protein>
    <recommendedName>
        <fullName evidence="1">X-Tfes XVIPCD domain-containing protein</fullName>
    </recommendedName>
</protein>
<name>A0ABY1RQD1_9XANT</name>
<accession>A0ABY1RQD1</accession>
<evidence type="ECO:0000313" key="2">
    <source>
        <dbReference type="EMBL" id="SMQ99501.1"/>
    </source>
</evidence>
<proteinExistence type="predicted"/>
<dbReference type="Proteomes" id="UP000195877">
    <property type="component" value="Chromosome 1"/>
</dbReference>
<sequence length="409" mass="44890">MRAYIQAGREDEAKAEIAGWNALLSREQQSTPNANLGHMLFTTKNDRVRDFVVPDPNAAIPLAVAKPGLTFNQDASLSQTPANIAAMGQHYFDRPSVLHAQLNQRPVHLGEHKPNPTADYANFYGTWALEQIVAAEDQATVHYQGAKPQIAIDMTALGLKEDLIEMEGLDLGANKAPRPYLDTSQTPAALGHFHHTQDGSRGHDHQHVPVAPAFPPPASHSVSAVPEQAVLRHQDPLVERFYAALQAGDDQGARAASMAYATPERWQQTLAAAEERVLAKHQQLPGRDNPLFEQAFTQLERLGPQAGGYLDRVHMEQVAGAVAYQARLHQLPRIDALTPSQDGRALLATATNPHMPSLVERAVNEKAQATAQPLEQSLQQLTAETQRQQDRALFQTQQQLQPQQQGFSL</sequence>
<gene>
    <name evidence="2" type="ORF">PD885_02259</name>
</gene>
<evidence type="ECO:0000259" key="1">
    <source>
        <dbReference type="Pfam" id="PF20410"/>
    </source>
</evidence>
<reference evidence="2 3" key="1">
    <citation type="submission" date="2017-05" db="EMBL/GenBank/DDBJ databases">
        <authorList>
            <person name="Blom J."/>
        </authorList>
    </citation>
    <scope>NUCLEOTIDE SEQUENCE [LARGE SCALE GENOMIC DNA]</scope>
    <source>
        <strain evidence="2">PD885</strain>
    </source>
</reference>
<feature type="domain" description="X-Tfes XVIPCD" evidence="1">
    <location>
        <begin position="281"/>
        <end position="382"/>
    </location>
</feature>
<evidence type="ECO:0000313" key="3">
    <source>
        <dbReference type="Proteomes" id="UP000195877"/>
    </source>
</evidence>